<organism evidence="1 2">
    <name type="scientific">Coprinopsis cinerea (strain Okayama-7 / 130 / ATCC MYA-4618 / FGSC 9003)</name>
    <name type="common">Inky cap fungus</name>
    <name type="synonym">Hormographiella aspergillata</name>
    <dbReference type="NCBI Taxonomy" id="240176"/>
    <lineage>
        <taxon>Eukaryota</taxon>
        <taxon>Fungi</taxon>
        <taxon>Dikarya</taxon>
        <taxon>Basidiomycota</taxon>
        <taxon>Agaricomycotina</taxon>
        <taxon>Agaricomycetes</taxon>
        <taxon>Agaricomycetidae</taxon>
        <taxon>Agaricales</taxon>
        <taxon>Agaricineae</taxon>
        <taxon>Psathyrellaceae</taxon>
        <taxon>Coprinopsis</taxon>
    </lineage>
</organism>
<dbReference type="GeneID" id="6008854"/>
<keyword evidence="2" id="KW-1185">Reference proteome</keyword>
<dbReference type="InParanoid" id="D6RPN1"/>
<proteinExistence type="predicted"/>
<gene>
    <name evidence="1" type="ORF">CC1G_07629</name>
</gene>
<dbReference type="EMBL" id="AACS02000009">
    <property type="protein sequence ID" value="EFI27051.1"/>
    <property type="molecule type" value="Genomic_DNA"/>
</dbReference>
<dbReference type="KEGG" id="cci:CC1G_07629"/>
<sequence>MQLQVPLPEIGDPEESRKRTEAFIQNYLAHASVISGHASITAFHCSCVAHHGISRRRRADSPTVNTSSPLT</sequence>
<accession>D6RPN1</accession>
<comment type="caution">
    <text evidence="1">The sequence shown here is derived from an EMBL/GenBank/DDBJ whole genome shotgun (WGS) entry which is preliminary data.</text>
</comment>
<dbReference type="HOGENOM" id="CLU_2739915_0_0_1"/>
<dbReference type="VEuPathDB" id="FungiDB:CC1G_07629"/>
<name>D6RPN1_COPC7</name>
<dbReference type="AlphaFoldDB" id="D6RPN1"/>
<reference evidence="1 2" key="1">
    <citation type="journal article" date="2010" name="Proc. Natl. Acad. Sci. U.S.A.">
        <title>Insights into evolution of multicellular fungi from the assembled chromosomes of the mushroom Coprinopsis cinerea (Coprinus cinereus).</title>
        <authorList>
            <person name="Stajich J.E."/>
            <person name="Wilke S.K."/>
            <person name="Ahren D."/>
            <person name="Au C.H."/>
            <person name="Birren B.W."/>
            <person name="Borodovsky M."/>
            <person name="Burns C."/>
            <person name="Canback B."/>
            <person name="Casselton L.A."/>
            <person name="Cheng C.K."/>
            <person name="Deng J."/>
            <person name="Dietrich F.S."/>
            <person name="Fargo D.C."/>
            <person name="Farman M.L."/>
            <person name="Gathman A.C."/>
            <person name="Goldberg J."/>
            <person name="Guigo R."/>
            <person name="Hoegger P.J."/>
            <person name="Hooker J.B."/>
            <person name="Huggins A."/>
            <person name="James T.Y."/>
            <person name="Kamada T."/>
            <person name="Kilaru S."/>
            <person name="Kodira C."/>
            <person name="Kues U."/>
            <person name="Kupfer D."/>
            <person name="Kwan H.S."/>
            <person name="Lomsadze A."/>
            <person name="Li W."/>
            <person name="Lilly W.W."/>
            <person name="Ma L.J."/>
            <person name="Mackey A.J."/>
            <person name="Manning G."/>
            <person name="Martin F."/>
            <person name="Muraguchi H."/>
            <person name="Natvig D.O."/>
            <person name="Palmerini H."/>
            <person name="Ramesh M.A."/>
            <person name="Rehmeyer C.J."/>
            <person name="Roe B.A."/>
            <person name="Shenoy N."/>
            <person name="Stanke M."/>
            <person name="Ter-Hovhannisyan V."/>
            <person name="Tunlid A."/>
            <person name="Velagapudi R."/>
            <person name="Vision T.J."/>
            <person name="Zeng Q."/>
            <person name="Zolan M.E."/>
            <person name="Pukkila P.J."/>
        </authorList>
    </citation>
    <scope>NUCLEOTIDE SEQUENCE [LARGE SCALE GENOMIC DNA]</scope>
    <source>
        <strain evidence="2">Okayama-7 / 130 / ATCC MYA-4618 / FGSC 9003</strain>
    </source>
</reference>
<protein>
    <submittedName>
        <fullName evidence="1">Uncharacterized protein</fullName>
    </submittedName>
</protein>
<evidence type="ECO:0000313" key="2">
    <source>
        <dbReference type="Proteomes" id="UP000001861"/>
    </source>
</evidence>
<dbReference type="RefSeq" id="XP_002910545.1">
    <property type="nucleotide sequence ID" value="XM_002910499.1"/>
</dbReference>
<evidence type="ECO:0000313" key="1">
    <source>
        <dbReference type="EMBL" id="EFI27051.1"/>
    </source>
</evidence>
<dbReference type="Proteomes" id="UP000001861">
    <property type="component" value="Unassembled WGS sequence"/>
</dbReference>